<keyword evidence="4" id="KW-0863">Zinc-finger</keyword>
<evidence type="ECO:0000256" key="1">
    <source>
        <dbReference type="ARBA" id="ARBA00004604"/>
    </source>
</evidence>
<accession>A0A9N9AI70</accession>
<keyword evidence="5" id="KW-0862">Zinc</keyword>
<dbReference type="GO" id="GO:0001164">
    <property type="term" value="F:RNA polymerase I core promoter sequence-specific DNA binding"/>
    <property type="evidence" value="ECO:0007669"/>
    <property type="project" value="InterPro"/>
</dbReference>
<dbReference type="InterPro" id="IPR033599">
    <property type="entry name" value="TAF1B/Rrn7"/>
</dbReference>
<dbReference type="GO" id="GO:0070860">
    <property type="term" value="C:RNA polymerase I core factor complex"/>
    <property type="evidence" value="ECO:0007669"/>
    <property type="project" value="InterPro"/>
</dbReference>
<dbReference type="PANTHER" id="PTHR31576">
    <property type="entry name" value="TATA BOX-BINDING PROTEIN-ASSOCIATED FACTOR RNA POLYMERASE I SUBUNIT B"/>
    <property type="match status" value="1"/>
</dbReference>
<evidence type="ECO:0000256" key="5">
    <source>
        <dbReference type="ARBA" id="ARBA00022833"/>
    </source>
</evidence>
<sequence length="573" mass="66525">MNHSNRRCLVCKSARLISDNLGGYVCERGHRTDIVTLVDEKIENARHLKGLRKRISRRREKKEAENLQGFRGERAYYCLLSAYQFILRAFIHSMIHDMGCPLEYESVMQQLWLLYINKIPKLTTPREWVKELESSADADTVQTENIDYGEMIEDLVFRSQLEERIPTYDNQNTDDGEDEDYNNDTDYCTDAENEQMPPNSRITNPAMPFLLILCYYGVLWLRLPILFIDIHRAANNGVIPYFNARAILPSTLKNHLPGHIRNGFGQELMPVETCLPFVRRFAEFYKTNYGITFPEINTPPLMYRYIRDLMLPPELYVVVREIANVTQTSFTINDAKSKLMPWEILMAFVIIAAKMLFGLDGKERVFNQNDQFVIYMPSKQDWLKTLNERRADIFTQKLPFNWRQWQSFSEHSPDKYVDICSSNVVGNKQRARRRYRYKQNSADEIAAFFTQQDRPISASTSTSASSSTSLLIDRIHKLFQSVNVKSAALKMRSSQSEDPSASCDQLSIGQEYTMYRDREANPFLTAPSEEYNSDYENVLGFAADYLGITCSRMQRVVFAYEVKLSDIIHEIAI</sequence>
<organism evidence="12 13">
    <name type="scientific">Paraglomus brasilianum</name>
    <dbReference type="NCBI Taxonomy" id="144538"/>
    <lineage>
        <taxon>Eukaryota</taxon>
        <taxon>Fungi</taxon>
        <taxon>Fungi incertae sedis</taxon>
        <taxon>Mucoromycota</taxon>
        <taxon>Glomeromycotina</taxon>
        <taxon>Glomeromycetes</taxon>
        <taxon>Paraglomerales</taxon>
        <taxon>Paraglomeraceae</taxon>
        <taxon>Paraglomus</taxon>
    </lineage>
</organism>
<evidence type="ECO:0000256" key="7">
    <source>
        <dbReference type="ARBA" id="ARBA00023125"/>
    </source>
</evidence>
<evidence type="ECO:0000313" key="13">
    <source>
        <dbReference type="Proteomes" id="UP000789739"/>
    </source>
</evidence>
<keyword evidence="9" id="KW-0539">Nucleus</keyword>
<dbReference type="Proteomes" id="UP000789739">
    <property type="component" value="Unassembled WGS sequence"/>
</dbReference>
<dbReference type="InterPro" id="IPR048540">
    <property type="entry name" value="Rrn7_cyclin_N"/>
</dbReference>
<dbReference type="Pfam" id="PF20645">
    <property type="entry name" value="Rrn7_cyclin_C"/>
    <property type="match status" value="1"/>
</dbReference>
<feature type="domain" description="Rrn7/TAF1B C-terminal cyclin" evidence="11">
    <location>
        <begin position="280"/>
        <end position="421"/>
    </location>
</feature>
<keyword evidence="3" id="KW-0479">Metal-binding</keyword>
<keyword evidence="6" id="KW-0805">Transcription regulation</keyword>
<proteinExistence type="inferred from homology"/>
<evidence type="ECO:0000259" key="10">
    <source>
        <dbReference type="Pfam" id="PF20644"/>
    </source>
</evidence>
<dbReference type="GO" id="GO:0008270">
    <property type="term" value="F:zinc ion binding"/>
    <property type="evidence" value="ECO:0007669"/>
    <property type="project" value="UniProtKB-KW"/>
</dbReference>
<protein>
    <submittedName>
        <fullName evidence="12">6384_t:CDS:1</fullName>
    </submittedName>
</protein>
<evidence type="ECO:0000256" key="4">
    <source>
        <dbReference type="ARBA" id="ARBA00022771"/>
    </source>
</evidence>
<evidence type="ECO:0000256" key="6">
    <source>
        <dbReference type="ARBA" id="ARBA00023015"/>
    </source>
</evidence>
<evidence type="ECO:0000256" key="8">
    <source>
        <dbReference type="ARBA" id="ARBA00023163"/>
    </source>
</evidence>
<dbReference type="Pfam" id="PF20644">
    <property type="entry name" value="Rrn7_cyclin_N"/>
    <property type="match status" value="1"/>
</dbReference>
<name>A0A9N9AI70_9GLOM</name>
<reference evidence="12" key="1">
    <citation type="submission" date="2021-06" db="EMBL/GenBank/DDBJ databases">
        <authorList>
            <person name="Kallberg Y."/>
            <person name="Tangrot J."/>
            <person name="Rosling A."/>
        </authorList>
    </citation>
    <scope>NUCLEOTIDE SEQUENCE</scope>
    <source>
        <strain evidence="12">BR232B</strain>
    </source>
</reference>
<keyword evidence="7" id="KW-0238">DNA-binding</keyword>
<comment type="similarity">
    <text evidence="2">Belongs to the RRN7/TAF1B family.</text>
</comment>
<comment type="caution">
    <text evidence="12">The sequence shown here is derived from an EMBL/GenBank/DDBJ whole genome shotgun (WGS) entry which is preliminary data.</text>
</comment>
<dbReference type="InterPro" id="IPR048538">
    <property type="entry name" value="Rrn7_cyclin_C"/>
</dbReference>
<comment type="subcellular location">
    <subcellularLocation>
        <location evidence="1">Nucleus</location>
        <location evidence="1">Nucleolus</location>
    </subcellularLocation>
</comment>
<keyword evidence="13" id="KW-1185">Reference proteome</keyword>
<feature type="domain" description="Rrn7/TAF1B N-terminal cyclin" evidence="10">
    <location>
        <begin position="83"/>
        <end position="250"/>
    </location>
</feature>
<dbReference type="PANTHER" id="PTHR31576:SF2">
    <property type="entry name" value="TATA BOX-BINDING PROTEIN-ASSOCIATED FACTOR RNA POLYMERASE I SUBUNIT B"/>
    <property type="match status" value="1"/>
</dbReference>
<keyword evidence="8" id="KW-0804">Transcription</keyword>
<evidence type="ECO:0000313" key="12">
    <source>
        <dbReference type="EMBL" id="CAG8533518.1"/>
    </source>
</evidence>
<evidence type="ECO:0000256" key="3">
    <source>
        <dbReference type="ARBA" id="ARBA00022723"/>
    </source>
</evidence>
<evidence type="ECO:0000259" key="11">
    <source>
        <dbReference type="Pfam" id="PF20645"/>
    </source>
</evidence>
<evidence type="ECO:0000256" key="2">
    <source>
        <dbReference type="ARBA" id="ARBA00006899"/>
    </source>
</evidence>
<dbReference type="EMBL" id="CAJVPI010000425">
    <property type="protein sequence ID" value="CAG8533518.1"/>
    <property type="molecule type" value="Genomic_DNA"/>
</dbReference>
<evidence type="ECO:0000256" key="9">
    <source>
        <dbReference type="ARBA" id="ARBA00023242"/>
    </source>
</evidence>
<gene>
    <name evidence="12" type="ORF">PBRASI_LOCUS4229</name>
</gene>
<dbReference type="OrthoDB" id="428577at2759"/>
<dbReference type="GO" id="GO:0042790">
    <property type="term" value="P:nucleolar large rRNA transcription by RNA polymerase I"/>
    <property type="evidence" value="ECO:0007669"/>
    <property type="project" value="TreeGrafter"/>
</dbReference>
<dbReference type="AlphaFoldDB" id="A0A9N9AI70"/>